<keyword evidence="11 15" id="KW-0333">Golgi apparatus</keyword>
<keyword evidence="5 15" id="KW-0328">Glycosyltransferase</keyword>
<dbReference type="OrthoDB" id="427096at2759"/>
<keyword evidence="7 15" id="KW-0812">Transmembrane</keyword>
<evidence type="ECO:0000256" key="5">
    <source>
        <dbReference type="ARBA" id="ARBA00022676"/>
    </source>
</evidence>
<evidence type="ECO:0000256" key="4">
    <source>
        <dbReference type="ARBA" id="ARBA00022574"/>
    </source>
</evidence>
<evidence type="ECO:0000256" key="7">
    <source>
        <dbReference type="ARBA" id="ARBA00022692"/>
    </source>
</evidence>
<evidence type="ECO:0000256" key="8">
    <source>
        <dbReference type="ARBA" id="ARBA00022737"/>
    </source>
</evidence>
<name>A0A813QTL5_ADIRI</name>
<keyword evidence="8" id="KW-0677">Repeat</keyword>
<dbReference type="SUPFAM" id="SSF50978">
    <property type="entry name" value="WD40 repeat-like"/>
    <property type="match status" value="1"/>
</dbReference>
<dbReference type="UniPathway" id="UPA00378"/>
<dbReference type="Pfam" id="PF00400">
    <property type="entry name" value="WD40"/>
    <property type="match status" value="5"/>
</dbReference>
<dbReference type="InterPro" id="IPR001503">
    <property type="entry name" value="Glyco_trans_10"/>
</dbReference>
<dbReference type="GO" id="GO:0032580">
    <property type="term" value="C:Golgi cisterna membrane"/>
    <property type="evidence" value="ECO:0007669"/>
    <property type="project" value="UniProtKB-SubCell"/>
</dbReference>
<dbReference type="EMBL" id="CAJNOJ010000008">
    <property type="protein sequence ID" value="CAF0771698.1"/>
    <property type="molecule type" value="Genomic_DNA"/>
</dbReference>
<dbReference type="SUPFAM" id="SSF53756">
    <property type="entry name" value="UDP-Glycosyltransferase/glycogen phosphorylase"/>
    <property type="match status" value="1"/>
</dbReference>
<evidence type="ECO:0000256" key="2">
    <source>
        <dbReference type="ARBA" id="ARBA00004922"/>
    </source>
</evidence>
<feature type="domain" description="Fucosyltransferase C-terminal" evidence="16">
    <location>
        <begin position="512"/>
        <end position="684"/>
    </location>
</feature>
<dbReference type="InterPro" id="IPR031481">
    <property type="entry name" value="Glyco_tran_10_N"/>
</dbReference>
<evidence type="ECO:0000259" key="17">
    <source>
        <dbReference type="Pfam" id="PF17039"/>
    </source>
</evidence>
<dbReference type="Pfam" id="PF00852">
    <property type="entry name" value="Glyco_transf_10"/>
    <property type="match status" value="1"/>
</dbReference>
<feature type="repeat" description="WD" evidence="14">
    <location>
        <begin position="241"/>
        <end position="274"/>
    </location>
</feature>
<dbReference type="EC" id="2.4.1.-" evidence="15"/>
<protein>
    <recommendedName>
        <fullName evidence="15">Fucosyltransferase</fullName>
        <ecNumber evidence="15">2.4.1.-</ecNumber>
    </recommendedName>
</protein>
<comment type="similarity">
    <text evidence="3 15">Belongs to the glycosyltransferase 10 family.</text>
</comment>
<dbReference type="Gene3D" id="2.130.10.10">
    <property type="entry name" value="YVTN repeat-like/Quinoprotein amine dehydrogenase"/>
    <property type="match status" value="2"/>
</dbReference>
<dbReference type="InterPro" id="IPR038577">
    <property type="entry name" value="GT10-like_C_sf"/>
</dbReference>
<feature type="repeat" description="WD" evidence="14">
    <location>
        <begin position="114"/>
        <end position="155"/>
    </location>
</feature>
<comment type="pathway">
    <text evidence="2">Protein modification; protein glycosylation.</text>
</comment>
<dbReference type="InterPro" id="IPR001680">
    <property type="entry name" value="WD40_rpt"/>
</dbReference>
<dbReference type="GO" id="GO:0000139">
    <property type="term" value="C:Golgi membrane"/>
    <property type="evidence" value="ECO:0007669"/>
    <property type="project" value="UniProtKB-SubCell"/>
</dbReference>
<dbReference type="AlphaFoldDB" id="A0A813QTL5"/>
<feature type="repeat" description="WD" evidence="14">
    <location>
        <begin position="30"/>
        <end position="62"/>
    </location>
</feature>
<keyword evidence="6 15" id="KW-0808">Transferase</keyword>
<evidence type="ECO:0000256" key="10">
    <source>
        <dbReference type="ARBA" id="ARBA00022989"/>
    </source>
</evidence>
<dbReference type="CDD" id="cd00200">
    <property type="entry name" value="WD40"/>
    <property type="match status" value="1"/>
</dbReference>
<keyword evidence="9" id="KW-0735">Signal-anchor</keyword>
<gene>
    <name evidence="18" type="ORF">EDS130_LOCUS3352</name>
</gene>
<sequence>MKILSEEQTPKLKISLQQKNMFSHRSLALYGGHEDEVNCLVFSCDFEILLTGSIQGYIRIWNTVYHRLTLKIQQRAGRIRAITISNGDKYFATSANDTDVRLYETRTGGLVHLLSGHQYPSDCVQFSSNSRLVASGSWDCRTILWSVTTGEQMYNFDNHTNAVQSIAFHSYKNIMITGSHDHNIFLYDFDKLPSSTPVKLQGHSNNVQGLAFSSLPYFASAGWDKSIIIWHLETYRIHSRLYGHTGWIHAVVFRDDSGSVLASIDDDTVRVWNILTSICSYRLKILSDVSCFVRFLPNNRGILIGSAIYEVLFDQQVSSHTRSKTKRVCEPSTGITKLTASPTDNALKIKLTIDYRDAQKFYLNQQLTCQKRLNQTEQKPKIILFWTKIFTTPINERYVNNYLFTSSGRCATDRCLVTTNRQQLCASDAVIFHARGPIHMHDMPKVRSAHQRYVLLTKEPPYKTTAIVGHLDYFFNWTATYRADSDISYRYFQWRRKSEPDKNVNKQSYLNNRQARATLMISNCYSQSNREEYLERLETIIPLTRMGYCSRNKCPRSRDSCLKELAVAHPFYLAFENSLCRDYVTEKYANVIAISQMIPVIFSHAPNLYIPGSYINANQFSSPEELGRFLIYLVSNATAYDSYFAWKREYELVIPDENDYLCELCRKLNNSTEPYKIYSSMKQWLYTDATCQRWVSKLNRTIDVSVDETMDYEEPWF</sequence>
<dbReference type="Pfam" id="PF17039">
    <property type="entry name" value="Glyco_tran_10_N"/>
    <property type="match status" value="1"/>
</dbReference>
<feature type="repeat" description="WD" evidence="14">
    <location>
        <begin position="156"/>
        <end position="190"/>
    </location>
</feature>
<evidence type="ECO:0000256" key="14">
    <source>
        <dbReference type="PROSITE-ProRule" id="PRU00221"/>
    </source>
</evidence>
<evidence type="ECO:0000313" key="19">
    <source>
        <dbReference type="Proteomes" id="UP000663852"/>
    </source>
</evidence>
<proteinExistence type="inferred from homology"/>
<keyword evidence="4 14" id="KW-0853">WD repeat</keyword>
<dbReference type="Gene3D" id="3.40.50.11660">
    <property type="entry name" value="Glycosyl transferase family 10, C-terminal domain"/>
    <property type="match status" value="1"/>
</dbReference>
<evidence type="ECO:0000256" key="6">
    <source>
        <dbReference type="ARBA" id="ARBA00022679"/>
    </source>
</evidence>
<evidence type="ECO:0000256" key="12">
    <source>
        <dbReference type="ARBA" id="ARBA00023136"/>
    </source>
</evidence>
<dbReference type="GO" id="GO:0008417">
    <property type="term" value="F:fucosyltransferase activity"/>
    <property type="evidence" value="ECO:0007669"/>
    <property type="project" value="InterPro"/>
</dbReference>
<organism evidence="18 19">
    <name type="scientific">Adineta ricciae</name>
    <name type="common">Rotifer</name>
    <dbReference type="NCBI Taxonomy" id="249248"/>
    <lineage>
        <taxon>Eukaryota</taxon>
        <taxon>Metazoa</taxon>
        <taxon>Spiralia</taxon>
        <taxon>Gnathifera</taxon>
        <taxon>Rotifera</taxon>
        <taxon>Eurotatoria</taxon>
        <taxon>Bdelloidea</taxon>
        <taxon>Adinetida</taxon>
        <taxon>Adinetidae</taxon>
        <taxon>Adineta</taxon>
    </lineage>
</organism>
<dbReference type="InterPro" id="IPR055270">
    <property type="entry name" value="Glyco_tran_10_C"/>
</dbReference>
<evidence type="ECO:0000313" key="18">
    <source>
        <dbReference type="EMBL" id="CAF0771698.1"/>
    </source>
</evidence>
<dbReference type="Proteomes" id="UP000663852">
    <property type="component" value="Unassembled WGS sequence"/>
</dbReference>
<evidence type="ECO:0000256" key="15">
    <source>
        <dbReference type="RuleBase" id="RU003832"/>
    </source>
</evidence>
<dbReference type="PROSITE" id="PS50082">
    <property type="entry name" value="WD_REPEATS_2"/>
    <property type="match status" value="5"/>
</dbReference>
<evidence type="ECO:0000256" key="3">
    <source>
        <dbReference type="ARBA" id="ARBA00008919"/>
    </source>
</evidence>
<evidence type="ECO:0000256" key="13">
    <source>
        <dbReference type="ARBA" id="ARBA00023180"/>
    </source>
</evidence>
<keyword evidence="13" id="KW-0325">Glycoprotein</keyword>
<dbReference type="InterPro" id="IPR036322">
    <property type="entry name" value="WD40_repeat_dom_sf"/>
</dbReference>
<reference evidence="18" key="1">
    <citation type="submission" date="2021-02" db="EMBL/GenBank/DDBJ databases">
        <authorList>
            <person name="Nowell W R."/>
        </authorList>
    </citation>
    <scope>NUCLEOTIDE SEQUENCE</scope>
</reference>
<dbReference type="PROSITE" id="PS00678">
    <property type="entry name" value="WD_REPEATS_1"/>
    <property type="match status" value="1"/>
</dbReference>
<accession>A0A813QTL5</accession>
<evidence type="ECO:0000259" key="16">
    <source>
        <dbReference type="Pfam" id="PF00852"/>
    </source>
</evidence>
<feature type="repeat" description="WD" evidence="14">
    <location>
        <begin position="200"/>
        <end position="240"/>
    </location>
</feature>
<comment type="caution">
    <text evidence="18">The sequence shown here is derived from an EMBL/GenBank/DDBJ whole genome shotgun (WGS) entry which is preliminary data.</text>
</comment>
<keyword evidence="10" id="KW-1133">Transmembrane helix</keyword>
<dbReference type="PROSITE" id="PS50294">
    <property type="entry name" value="WD_REPEATS_REGION"/>
    <property type="match status" value="5"/>
</dbReference>
<dbReference type="SMART" id="SM00320">
    <property type="entry name" value="WD40"/>
    <property type="match status" value="6"/>
</dbReference>
<dbReference type="InterPro" id="IPR019775">
    <property type="entry name" value="WD40_repeat_CS"/>
</dbReference>
<feature type="domain" description="Fucosyltransferase N-terminal" evidence="17">
    <location>
        <begin position="379"/>
        <end position="491"/>
    </location>
</feature>
<evidence type="ECO:0000256" key="11">
    <source>
        <dbReference type="ARBA" id="ARBA00023034"/>
    </source>
</evidence>
<dbReference type="PANTHER" id="PTHR48438:SF1">
    <property type="entry name" value="ALPHA-(1,3)-FUCOSYLTRANSFERASE C-RELATED"/>
    <property type="match status" value="1"/>
</dbReference>
<comment type="subcellular location">
    <subcellularLocation>
        <location evidence="1">Golgi apparatus membrane</location>
        <topology evidence="1">Single-pass type II membrane protein</topology>
    </subcellularLocation>
    <subcellularLocation>
        <location evidence="15">Golgi apparatus</location>
        <location evidence="15">Golgi stack membrane</location>
        <topology evidence="15">Single-pass type II membrane protein</topology>
    </subcellularLocation>
</comment>
<evidence type="ECO:0000256" key="9">
    <source>
        <dbReference type="ARBA" id="ARBA00022968"/>
    </source>
</evidence>
<keyword evidence="12" id="KW-0472">Membrane</keyword>
<dbReference type="PANTHER" id="PTHR48438">
    <property type="entry name" value="ALPHA-(1,3)-FUCOSYLTRANSFERASE C-RELATED"/>
    <property type="match status" value="1"/>
</dbReference>
<dbReference type="InterPro" id="IPR015943">
    <property type="entry name" value="WD40/YVTN_repeat-like_dom_sf"/>
</dbReference>
<evidence type="ECO:0000256" key="1">
    <source>
        <dbReference type="ARBA" id="ARBA00004323"/>
    </source>
</evidence>